<evidence type="ECO:0000256" key="8">
    <source>
        <dbReference type="ARBA" id="ARBA00023136"/>
    </source>
</evidence>
<evidence type="ECO:0008006" key="20">
    <source>
        <dbReference type="Google" id="ProtNLM"/>
    </source>
</evidence>
<comment type="subcellular location">
    <subcellularLocation>
        <location evidence="14">Synaptic cell membrane</location>
        <topology evidence="14">Multi-pass membrane protein</topology>
    </subcellularLocation>
</comment>
<evidence type="ECO:0000256" key="15">
    <source>
        <dbReference type="RuleBase" id="RU000687"/>
    </source>
</evidence>
<dbReference type="FunFam" id="2.70.170.10:FF:000016">
    <property type="entry name" value="Nicotinic acetylcholine receptor subunit"/>
    <property type="match status" value="1"/>
</dbReference>
<evidence type="ECO:0000256" key="12">
    <source>
        <dbReference type="ARBA" id="ARBA00023286"/>
    </source>
</evidence>
<evidence type="ECO:0000256" key="1">
    <source>
        <dbReference type="ARBA" id="ARBA00009237"/>
    </source>
</evidence>
<evidence type="ECO:0000256" key="9">
    <source>
        <dbReference type="ARBA" id="ARBA00023157"/>
    </source>
</evidence>
<dbReference type="CTD" id="20251222"/>
<sequence>LPDEQRLLHKLFSNYDTSVRPVFNSSHRVVVSFNYNLIQVMDMDEKNQILTLNAWLEWSWKDERIKWDPAEFNGLTVFRVPSKKLWLPDIVLYNNADDYTTGFMKVNVMLLNDGTVMWSPPARLRSSCHIDITYFPFDSQFCSQKFGSWSYSQSQVDLVNTSEVLEVSNYISNGEWTLFKYKLKRNEVVYPISDEVFPDVTISIMIYRRILYYVLNILLPCFWLNILSVLTFCLPPDAGEKLTLSITVLLSYSVFMLLVAESMPPTSESVPLIEVYLTLSMAMSSVSVIMTVMVMKLHHSPPNVQEVPSWVRYFILGFLGRII</sequence>
<feature type="transmembrane region" description="Helical" evidence="15">
    <location>
        <begin position="272"/>
        <end position="295"/>
    </location>
</feature>
<dbReference type="FunFam" id="1.20.58.390:FF:000073">
    <property type="entry name" value="Neuronal acetylcholine receptor subunit alpha-9-II"/>
    <property type="match status" value="1"/>
</dbReference>
<feature type="transmembrane region" description="Helical" evidence="15">
    <location>
        <begin position="242"/>
        <end position="260"/>
    </location>
</feature>
<keyword evidence="11" id="KW-0325">Glycoprotein</keyword>
<keyword evidence="4 15" id="KW-0812">Transmembrane</keyword>
<organism evidence="18 19">
    <name type="scientific">Lottia gigantea</name>
    <name type="common">Giant owl limpet</name>
    <dbReference type="NCBI Taxonomy" id="225164"/>
    <lineage>
        <taxon>Eukaryota</taxon>
        <taxon>Metazoa</taxon>
        <taxon>Spiralia</taxon>
        <taxon>Lophotrochozoa</taxon>
        <taxon>Mollusca</taxon>
        <taxon>Gastropoda</taxon>
        <taxon>Patellogastropoda</taxon>
        <taxon>Lottioidea</taxon>
        <taxon>Lottiidae</taxon>
        <taxon>Lottia</taxon>
    </lineage>
</organism>
<keyword evidence="10" id="KW-0675">Receptor</keyword>
<comment type="caution">
    <text evidence="15">Lacks conserved residue(s) required for the propagation of feature annotation.</text>
</comment>
<dbReference type="STRING" id="225164.V4AMM9"/>
<dbReference type="SUPFAM" id="SSF63712">
    <property type="entry name" value="Nicotinic receptor ligand binding domain-like"/>
    <property type="match status" value="1"/>
</dbReference>
<dbReference type="HOGENOM" id="CLU_018074_2_1_1"/>
<keyword evidence="3" id="KW-1003">Cell membrane</keyword>
<dbReference type="InterPro" id="IPR036719">
    <property type="entry name" value="Neuro-gated_channel_TM_sf"/>
</dbReference>
<dbReference type="InterPro" id="IPR006029">
    <property type="entry name" value="Neurotrans-gated_channel_TM"/>
</dbReference>
<dbReference type="Gene3D" id="2.70.170.10">
    <property type="entry name" value="Neurotransmitter-gated ion-channel ligand-binding domain"/>
    <property type="match status" value="1"/>
</dbReference>
<evidence type="ECO:0000256" key="6">
    <source>
        <dbReference type="ARBA" id="ARBA00023018"/>
    </source>
</evidence>
<evidence type="ECO:0000256" key="10">
    <source>
        <dbReference type="ARBA" id="ARBA00023170"/>
    </source>
</evidence>
<evidence type="ECO:0000256" key="13">
    <source>
        <dbReference type="ARBA" id="ARBA00023303"/>
    </source>
</evidence>
<evidence type="ECO:0000259" key="17">
    <source>
        <dbReference type="Pfam" id="PF02932"/>
    </source>
</evidence>
<evidence type="ECO:0000313" key="19">
    <source>
        <dbReference type="Proteomes" id="UP000030746"/>
    </source>
</evidence>
<proteinExistence type="inferred from homology"/>
<keyword evidence="9" id="KW-1015">Disulfide bond</keyword>
<reference evidence="18 19" key="1">
    <citation type="journal article" date="2013" name="Nature">
        <title>Insights into bilaterian evolution from three spiralian genomes.</title>
        <authorList>
            <person name="Simakov O."/>
            <person name="Marletaz F."/>
            <person name="Cho S.J."/>
            <person name="Edsinger-Gonzales E."/>
            <person name="Havlak P."/>
            <person name="Hellsten U."/>
            <person name="Kuo D.H."/>
            <person name="Larsson T."/>
            <person name="Lv J."/>
            <person name="Arendt D."/>
            <person name="Savage R."/>
            <person name="Osoegawa K."/>
            <person name="de Jong P."/>
            <person name="Grimwood J."/>
            <person name="Chapman J.A."/>
            <person name="Shapiro H."/>
            <person name="Aerts A."/>
            <person name="Otillar R.P."/>
            <person name="Terry A.Y."/>
            <person name="Boore J.L."/>
            <person name="Grigoriev I.V."/>
            <person name="Lindberg D.R."/>
            <person name="Seaver E.C."/>
            <person name="Weisblat D.A."/>
            <person name="Putnam N.H."/>
            <person name="Rokhsar D.S."/>
        </authorList>
    </citation>
    <scope>NUCLEOTIDE SEQUENCE [LARGE SCALE GENOMIC DNA]</scope>
</reference>
<dbReference type="EMBL" id="KB199650">
    <property type="protein sequence ID" value="ESP05434.1"/>
    <property type="molecule type" value="Genomic_DNA"/>
</dbReference>
<dbReference type="CDD" id="cd18997">
    <property type="entry name" value="LGIC_ECD_nAChR"/>
    <property type="match status" value="1"/>
</dbReference>
<evidence type="ECO:0000313" key="18">
    <source>
        <dbReference type="EMBL" id="ESP05434.1"/>
    </source>
</evidence>
<name>V4AMM9_LOTGI</name>
<keyword evidence="2 15" id="KW-0813">Transport</keyword>
<dbReference type="OMA" id="TNWDVNG"/>
<dbReference type="Proteomes" id="UP000030746">
    <property type="component" value="Unassembled WGS sequence"/>
</dbReference>
<accession>V4AMM9</accession>
<dbReference type="GO" id="GO:0022848">
    <property type="term" value="F:acetylcholine-gated monoatomic cation-selective channel activity"/>
    <property type="evidence" value="ECO:0007669"/>
    <property type="project" value="InterPro"/>
</dbReference>
<gene>
    <name evidence="18" type="ORF">LOTGIDRAFT_52481</name>
</gene>
<dbReference type="RefSeq" id="XP_009043979.1">
    <property type="nucleotide sequence ID" value="XM_009045731.1"/>
</dbReference>
<dbReference type="Pfam" id="PF02931">
    <property type="entry name" value="Neur_chan_LBD"/>
    <property type="match status" value="1"/>
</dbReference>
<evidence type="ECO:0000256" key="2">
    <source>
        <dbReference type="ARBA" id="ARBA00022448"/>
    </source>
</evidence>
<comment type="similarity">
    <text evidence="1">Belongs to the ligand-gated ion channel (TC 1.A.9) family. Acetylcholine receptor (TC 1.A.9.1) subfamily.</text>
</comment>
<evidence type="ECO:0000256" key="4">
    <source>
        <dbReference type="ARBA" id="ARBA00022692"/>
    </source>
</evidence>
<keyword evidence="6" id="KW-0770">Synapse</keyword>
<evidence type="ECO:0000256" key="5">
    <source>
        <dbReference type="ARBA" id="ARBA00022989"/>
    </source>
</evidence>
<feature type="domain" description="Neurotransmitter-gated ion-channel ligand-binding" evidence="16">
    <location>
        <begin position="4"/>
        <end position="209"/>
    </location>
</feature>
<keyword evidence="19" id="KW-1185">Reference proteome</keyword>
<keyword evidence="8 15" id="KW-0472">Membrane</keyword>
<dbReference type="InterPro" id="IPR038050">
    <property type="entry name" value="Neuro_actylchol_rec"/>
</dbReference>
<dbReference type="PANTHER" id="PTHR18945">
    <property type="entry name" value="NEUROTRANSMITTER GATED ION CHANNEL"/>
    <property type="match status" value="1"/>
</dbReference>
<dbReference type="OrthoDB" id="5975154at2759"/>
<dbReference type="PRINTS" id="PR00254">
    <property type="entry name" value="NICOTINICR"/>
</dbReference>
<feature type="non-terminal residue" evidence="18">
    <location>
        <position position="1"/>
    </location>
</feature>
<keyword evidence="13 15" id="KW-0407">Ion channel</keyword>
<dbReference type="GO" id="GO:0004888">
    <property type="term" value="F:transmembrane signaling receptor activity"/>
    <property type="evidence" value="ECO:0007669"/>
    <property type="project" value="InterPro"/>
</dbReference>
<dbReference type="GeneID" id="20251222"/>
<dbReference type="Pfam" id="PF02932">
    <property type="entry name" value="Neur_chan_memb"/>
    <property type="match status" value="1"/>
</dbReference>
<feature type="domain" description="Neurotransmitter-gated ion-channel transmembrane" evidence="17">
    <location>
        <begin position="217"/>
        <end position="320"/>
    </location>
</feature>
<feature type="transmembrane region" description="Helical" evidence="15">
    <location>
        <begin position="210"/>
        <end position="230"/>
    </location>
</feature>
<protein>
    <recommendedName>
        <fullName evidence="20">Neurotransmitter-gated ion-channel ligand-binding domain-containing protein</fullName>
    </recommendedName>
</protein>
<dbReference type="CDD" id="cd19051">
    <property type="entry name" value="LGIC_TM_cation"/>
    <property type="match status" value="1"/>
</dbReference>
<evidence type="ECO:0000256" key="11">
    <source>
        <dbReference type="ARBA" id="ARBA00023180"/>
    </source>
</evidence>
<dbReference type="AlphaFoldDB" id="V4AMM9"/>
<dbReference type="PRINTS" id="PR00252">
    <property type="entry name" value="NRIONCHANNEL"/>
</dbReference>
<keyword evidence="7 15" id="KW-0406">Ion transport</keyword>
<dbReference type="InterPro" id="IPR006201">
    <property type="entry name" value="Neur_channel"/>
</dbReference>
<evidence type="ECO:0000256" key="14">
    <source>
        <dbReference type="ARBA" id="ARBA00034099"/>
    </source>
</evidence>
<feature type="non-terminal residue" evidence="18">
    <location>
        <position position="323"/>
    </location>
</feature>
<dbReference type="InterPro" id="IPR002394">
    <property type="entry name" value="Nicotinic_acetylcholine_rcpt"/>
</dbReference>
<dbReference type="InterPro" id="IPR018000">
    <property type="entry name" value="Neurotransmitter_ion_chnl_CS"/>
</dbReference>
<dbReference type="Gene3D" id="1.20.58.390">
    <property type="entry name" value="Neurotransmitter-gated ion-channel transmembrane domain"/>
    <property type="match status" value="1"/>
</dbReference>
<evidence type="ECO:0000256" key="3">
    <source>
        <dbReference type="ARBA" id="ARBA00022475"/>
    </source>
</evidence>
<evidence type="ECO:0000259" key="16">
    <source>
        <dbReference type="Pfam" id="PF02931"/>
    </source>
</evidence>
<evidence type="ECO:0000256" key="7">
    <source>
        <dbReference type="ARBA" id="ARBA00023065"/>
    </source>
</evidence>
<dbReference type="SUPFAM" id="SSF90112">
    <property type="entry name" value="Neurotransmitter-gated ion-channel transmembrane pore"/>
    <property type="match status" value="1"/>
</dbReference>
<dbReference type="NCBIfam" id="TIGR00860">
    <property type="entry name" value="LIC"/>
    <property type="match status" value="1"/>
</dbReference>
<keyword evidence="12" id="KW-1071">Ligand-gated ion channel</keyword>
<dbReference type="InterPro" id="IPR036734">
    <property type="entry name" value="Neur_chan_lig-bd_sf"/>
</dbReference>
<dbReference type="PROSITE" id="PS00236">
    <property type="entry name" value="NEUROTR_ION_CHANNEL"/>
    <property type="match status" value="1"/>
</dbReference>
<dbReference type="GO" id="GO:0045211">
    <property type="term" value="C:postsynaptic membrane"/>
    <property type="evidence" value="ECO:0007669"/>
    <property type="project" value="InterPro"/>
</dbReference>
<dbReference type="InterPro" id="IPR006202">
    <property type="entry name" value="Neur_chan_lig-bd"/>
</dbReference>
<keyword evidence="5 15" id="KW-1133">Transmembrane helix</keyword>
<dbReference type="KEGG" id="lgi:LOTGIDRAFT_52481"/>